<name>A0AAV8PDY7_ENSVE</name>
<organism evidence="2 3">
    <name type="scientific">Ensete ventricosum</name>
    <name type="common">Abyssinian banana</name>
    <name type="synonym">Musa ensete</name>
    <dbReference type="NCBI Taxonomy" id="4639"/>
    <lineage>
        <taxon>Eukaryota</taxon>
        <taxon>Viridiplantae</taxon>
        <taxon>Streptophyta</taxon>
        <taxon>Embryophyta</taxon>
        <taxon>Tracheophyta</taxon>
        <taxon>Spermatophyta</taxon>
        <taxon>Magnoliopsida</taxon>
        <taxon>Liliopsida</taxon>
        <taxon>Zingiberales</taxon>
        <taxon>Musaceae</taxon>
        <taxon>Ensete</taxon>
    </lineage>
</organism>
<feature type="transmembrane region" description="Helical" evidence="1">
    <location>
        <begin position="41"/>
        <end position="64"/>
    </location>
</feature>
<feature type="transmembrane region" description="Helical" evidence="1">
    <location>
        <begin position="76"/>
        <end position="97"/>
    </location>
</feature>
<gene>
    <name evidence="2" type="ORF">OPV22_022303</name>
</gene>
<keyword evidence="1" id="KW-0472">Membrane</keyword>
<evidence type="ECO:0000313" key="3">
    <source>
        <dbReference type="Proteomes" id="UP001222027"/>
    </source>
</evidence>
<reference evidence="2 3" key="1">
    <citation type="submission" date="2022-12" db="EMBL/GenBank/DDBJ databases">
        <title>Chromosome-scale assembly of the Ensete ventricosum genome.</title>
        <authorList>
            <person name="Dussert Y."/>
            <person name="Stocks J."/>
            <person name="Wendawek A."/>
            <person name="Woldeyes F."/>
            <person name="Nichols R.A."/>
            <person name="Borrell J.S."/>
        </authorList>
    </citation>
    <scope>NUCLEOTIDE SEQUENCE [LARGE SCALE GENOMIC DNA]</scope>
    <source>
        <strain evidence="3">cv. Maze</strain>
        <tissue evidence="2">Seeds</tissue>
    </source>
</reference>
<keyword evidence="3" id="KW-1185">Reference proteome</keyword>
<accession>A0AAV8PDY7</accession>
<evidence type="ECO:0000256" key="1">
    <source>
        <dbReference type="SAM" id="Phobius"/>
    </source>
</evidence>
<protein>
    <recommendedName>
        <fullName evidence="4">Magnesium transporter</fullName>
    </recommendedName>
</protein>
<sequence>MAILVGHVHYSFIIAILAFVVLWILWPQPADISLHLFEIPATVYVGVLIMSVVSVGFVFLPGHLHYRVETPKKPCFLFAALSTLLLMSAASASYSFFFEAKCAHQLAKKPREDEHVVFIIKVSNPILSFWQLDQAAWAPSTIPSSVVKLRQSKDHISTRLQEKKGLLRKLQFKVSCDLKLKIWCSASFLKCLNKYKAVSGAQVMMAIILASPALLS</sequence>
<keyword evidence="1" id="KW-0812">Transmembrane</keyword>
<keyword evidence="1" id="KW-1133">Transmembrane helix</keyword>
<proteinExistence type="predicted"/>
<dbReference type="AlphaFoldDB" id="A0AAV8PDY7"/>
<dbReference type="Proteomes" id="UP001222027">
    <property type="component" value="Unassembled WGS sequence"/>
</dbReference>
<dbReference type="EMBL" id="JAQQAF010000006">
    <property type="protein sequence ID" value="KAJ8478576.1"/>
    <property type="molecule type" value="Genomic_DNA"/>
</dbReference>
<comment type="caution">
    <text evidence="2">The sequence shown here is derived from an EMBL/GenBank/DDBJ whole genome shotgun (WGS) entry which is preliminary data.</text>
</comment>
<evidence type="ECO:0008006" key="4">
    <source>
        <dbReference type="Google" id="ProtNLM"/>
    </source>
</evidence>
<feature type="transmembrane region" description="Helical" evidence="1">
    <location>
        <begin position="7"/>
        <end position="26"/>
    </location>
</feature>
<evidence type="ECO:0000313" key="2">
    <source>
        <dbReference type="EMBL" id="KAJ8478576.1"/>
    </source>
</evidence>